<evidence type="ECO:0000256" key="4">
    <source>
        <dbReference type="ARBA" id="ARBA00022448"/>
    </source>
</evidence>
<dbReference type="Proteomes" id="UP000694701">
    <property type="component" value="Unplaced"/>
</dbReference>
<evidence type="ECO:0000313" key="13">
    <source>
        <dbReference type="Proteomes" id="UP000694701"/>
    </source>
</evidence>
<dbReference type="SUPFAM" id="SSF64268">
    <property type="entry name" value="PX domain"/>
    <property type="match status" value="1"/>
</dbReference>
<feature type="domain" description="PX" evidence="11">
    <location>
        <begin position="86"/>
        <end position="203"/>
    </location>
</feature>
<organism evidence="12 13">
    <name type="scientific">Cyprinus carpio</name>
    <name type="common">Common carp</name>
    <dbReference type="NCBI Taxonomy" id="7962"/>
    <lineage>
        <taxon>Eukaryota</taxon>
        <taxon>Metazoa</taxon>
        <taxon>Chordata</taxon>
        <taxon>Craniata</taxon>
        <taxon>Vertebrata</taxon>
        <taxon>Euteleostomi</taxon>
        <taxon>Actinopterygii</taxon>
        <taxon>Neopterygii</taxon>
        <taxon>Teleostei</taxon>
        <taxon>Ostariophysi</taxon>
        <taxon>Cypriniformes</taxon>
        <taxon>Cyprinidae</taxon>
        <taxon>Cyprininae</taxon>
        <taxon>Cyprinus</taxon>
    </lineage>
</organism>
<dbReference type="GO" id="GO:1901981">
    <property type="term" value="F:phosphatidylinositol phosphate binding"/>
    <property type="evidence" value="ECO:0007669"/>
    <property type="project" value="TreeGrafter"/>
</dbReference>
<reference evidence="12" key="1">
    <citation type="submission" date="2025-08" db="UniProtKB">
        <authorList>
            <consortium name="Ensembl"/>
        </authorList>
    </citation>
    <scope>IDENTIFICATION</scope>
</reference>
<evidence type="ECO:0000259" key="11">
    <source>
        <dbReference type="PROSITE" id="PS50195"/>
    </source>
</evidence>
<sequence length="302" mass="34346">MITHLLILYMTSTNKLRKAETQGLRAAHAQIKHCEKETFISHTTPCLPLSITSVPGAPGPRWQKYTTREKRQVSAMENTNLVKKEFISVWVRDPQVHKEDFWHTYITYEICLHTNSMCFQKKTSCVRRRYSEFVWLRQKLQNNALLIELPKLPPGNPFFNLNSDFQITQRMRGLQQFLEAVLQTPLLLSDSLLHLFLQSPLSIAKMDACAQGQTHYTVAQAIQRCVGYTRFPVEEQHQEEDSKACCDSDCESTTSSGLGNSIGCATSVEEDSSYNESFSHEFQATTHEAELCSSLSSSPSNQ</sequence>
<comment type="similarity">
    <text evidence="3">Belongs to the sorting nexin family.</text>
</comment>
<dbReference type="AlphaFoldDB" id="A0A8C2PZ27"/>
<dbReference type="PROSITE" id="PS50195">
    <property type="entry name" value="PX"/>
    <property type="match status" value="1"/>
</dbReference>
<keyword evidence="4" id="KW-0813">Transport</keyword>
<keyword evidence="9" id="KW-0472">Membrane</keyword>
<dbReference type="SMART" id="SM00312">
    <property type="entry name" value="PX"/>
    <property type="match status" value="1"/>
</dbReference>
<evidence type="ECO:0000256" key="2">
    <source>
        <dbReference type="ARBA" id="ARBA00004496"/>
    </source>
</evidence>
<keyword evidence="6" id="KW-0967">Endosome</keyword>
<dbReference type="Gene3D" id="3.30.1520.10">
    <property type="entry name" value="Phox-like domain"/>
    <property type="match status" value="1"/>
</dbReference>
<dbReference type="PANTHER" id="PTHR46209:SF2">
    <property type="entry name" value="SORTING NEXIN-10"/>
    <property type="match status" value="1"/>
</dbReference>
<dbReference type="GO" id="GO:0016050">
    <property type="term" value="P:vesicle organization"/>
    <property type="evidence" value="ECO:0007669"/>
    <property type="project" value="TreeGrafter"/>
</dbReference>
<proteinExistence type="inferred from homology"/>
<dbReference type="InterPro" id="IPR043544">
    <property type="entry name" value="SNX10/11"/>
</dbReference>
<dbReference type="CDD" id="cd06898">
    <property type="entry name" value="PX_SNX10"/>
    <property type="match status" value="1"/>
</dbReference>
<keyword evidence="7" id="KW-0653">Protein transport</keyword>
<evidence type="ECO:0000256" key="5">
    <source>
        <dbReference type="ARBA" id="ARBA00022490"/>
    </source>
</evidence>
<evidence type="ECO:0000256" key="3">
    <source>
        <dbReference type="ARBA" id="ARBA00010883"/>
    </source>
</evidence>
<evidence type="ECO:0000256" key="9">
    <source>
        <dbReference type="ARBA" id="ARBA00023136"/>
    </source>
</evidence>
<dbReference type="Pfam" id="PF00787">
    <property type="entry name" value="PX"/>
    <property type="match status" value="1"/>
</dbReference>
<dbReference type="PANTHER" id="PTHR46209">
    <property type="entry name" value="PX DOMAIN-CONTAINING PROTEIN"/>
    <property type="match status" value="1"/>
</dbReference>
<protein>
    <submittedName>
        <fullName evidence="12">Sorting nexin 10a</fullName>
    </submittedName>
</protein>
<dbReference type="GO" id="GO:0060271">
    <property type="term" value="P:cilium assembly"/>
    <property type="evidence" value="ECO:0007669"/>
    <property type="project" value="TreeGrafter"/>
</dbReference>
<comment type="subcellular location">
    <subcellularLocation>
        <location evidence="2">Cytoplasm</location>
    </subcellularLocation>
    <subcellularLocation>
        <location evidence="10">Endomembrane system</location>
        <topology evidence="10">Peripheral membrane protein</topology>
        <orientation evidence="10">Cytoplasmic side</orientation>
    </subcellularLocation>
    <subcellularLocation>
        <location evidence="1">Endosome</location>
    </subcellularLocation>
</comment>
<evidence type="ECO:0000313" key="12">
    <source>
        <dbReference type="Ensembl" id="ENSCCRP00020094164.1"/>
    </source>
</evidence>
<evidence type="ECO:0000256" key="1">
    <source>
        <dbReference type="ARBA" id="ARBA00004177"/>
    </source>
</evidence>
<name>A0A8C2PZ27_CYPCA</name>
<dbReference type="Ensembl" id="ENSCCRT00020102898.1">
    <property type="protein sequence ID" value="ENSCCRP00020094164.1"/>
    <property type="gene ID" value="ENSCCRG00020043106.1"/>
</dbReference>
<keyword evidence="8" id="KW-0446">Lipid-binding</keyword>
<dbReference type="GO" id="GO:0005768">
    <property type="term" value="C:endosome"/>
    <property type="evidence" value="ECO:0007669"/>
    <property type="project" value="UniProtKB-SubCell"/>
</dbReference>
<dbReference type="InterPro" id="IPR001683">
    <property type="entry name" value="PX_dom"/>
</dbReference>
<evidence type="ECO:0000256" key="10">
    <source>
        <dbReference type="ARBA" id="ARBA00029433"/>
    </source>
</evidence>
<accession>A0A8C2PZ27</accession>
<dbReference type="GO" id="GO:0006886">
    <property type="term" value="P:intracellular protein transport"/>
    <property type="evidence" value="ECO:0007669"/>
    <property type="project" value="InterPro"/>
</dbReference>
<evidence type="ECO:0000256" key="8">
    <source>
        <dbReference type="ARBA" id="ARBA00023121"/>
    </source>
</evidence>
<keyword evidence="5" id="KW-0963">Cytoplasm</keyword>
<evidence type="ECO:0000256" key="6">
    <source>
        <dbReference type="ARBA" id="ARBA00022753"/>
    </source>
</evidence>
<dbReference type="InterPro" id="IPR036871">
    <property type="entry name" value="PX_dom_sf"/>
</dbReference>
<evidence type="ECO:0000256" key="7">
    <source>
        <dbReference type="ARBA" id="ARBA00022927"/>
    </source>
</evidence>